<dbReference type="PROSITE" id="PS00012">
    <property type="entry name" value="PHOSPHOPANTETHEINE"/>
    <property type="match status" value="4"/>
</dbReference>
<dbReference type="SUPFAM" id="SSF52777">
    <property type="entry name" value="CoA-dependent acyltransferases"/>
    <property type="match status" value="8"/>
</dbReference>
<dbReference type="InterPro" id="IPR020806">
    <property type="entry name" value="PKS_PP-bd"/>
</dbReference>
<dbReference type="InterPro" id="IPR000873">
    <property type="entry name" value="AMP-dep_synth/lig_dom"/>
</dbReference>
<feature type="domain" description="Carrier" evidence="7">
    <location>
        <begin position="1240"/>
        <end position="1315"/>
    </location>
</feature>
<dbReference type="InterPro" id="IPR009081">
    <property type="entry name" value="PP-bd_ACP"/>
</dbReference>
<dbReference type="InterPro" id="IPR023213">
    <property type="entry name" value="CAT-like_dom_sf"/>
</dbReference>
<keyword evidence="6" id="KW-0045">Antibiotic biosynthesis</keyword>
<dbReference type="FunFam" id="1.10.1200.10:FF:000005">
    <property type="entry name" value="Nonribosomal peptide synthetase 1"/>
    <property type="match status" value="2"/>
</dbReference>
<dbReference type="InterPro" id="IPR010071">
    <property type="entry name" value="AA_adenyl_dom"/>
</dbReference>
<dbReference type="SMART" id="SM00823">
    <property type="entry name" value="PKS_PP"/>
    <property type="match status" value="4"/>
</dbReference>
<dbReference type="Gene3D" id="3.40.50.980">
    <property type="match status" value="4"/>
</dbReference>
<name>A0A239K9Y3_9ACTN</name>
<dbReference type="Gene3D" id="3.30.559.30">
    <property type="entry name" value="Nonribosomal peptide synthetase, condensation domain"/>
    <property type="match status" value="4"/>
</dbReference>
<reference evidence="8 9" key="1">
    <citation type="submission" date="2017-06" db="EMBL/GenBank/DDBJ databases">
        <authorList>
            <person name="Kim H.J."/>
            <person name="Triplett B.A."/>
        </authorList>
    </citation>
    <scope>NUCLEOTIDE SEQUENCE [LARGE SCALE GENOMIC DNA]</scope>
    <source>
        <strain evidence="8 9">DSM 43151</strain>
    </source>
</reference>
<keyword evidence="5" id="KW-0677">Repeat</keyword>
<dbReference type="SUPFAM" id="SSF56801">
    <property type="entry name" value="Acetyl-CoA synthetase-like"/>
    <property type="match status" value="4"/>
</dbReference>
<dbReference type="Pfam" id="PF00668">
    <property type="entry name" value="Condensation"/>
    <property type="match status" value="4"/>
</dbReference>
<dbReference type="CDD" id="cd05930">
    <property type="entry name" value="A_NRPS"/>
    <property type="match status" value="1"/>
</dbReference>
<dbReference type="Pfam" id="PF00501">
    <property type="entry name" value="AMP-binding"/>
    <property type="match status" value="3"/>
</dbReference>
<evidence type="ECO:0000313" key="9">
    <source>
        <dbReference type="Proteomes" id="UP000198415"/>
    </source>
</evidence>
<dbReference type="SUPFAM" id="SSF47336">
    <property type="entry name" value="ACP-like"/>
    <property type="match status" value="4"/>
</dbReference>
<dbReference type="PANTHER" id="PTHR45527">
    <property type="entry name" value="NONRIBOSOMAL PEPTIDE SYNTHETASE"/>
    <property type="match status" value="1"/>
</dbReference>
<evidence type="ECO:0000256" key="3">
    <source>
        <dbReference type="ARBA" id="ARBA00022450"/>
    </source>
</evidence>
<dbReference type="CDD" id="cd19540">
    <property type="entry name" value="LCL_NRPS-like"/>
    <property type="match status" value="3"/>
</dbReference>
<feature type="domain" description="Carrier" evidence="7">
    <location>
        <begin position="203"/>
        <end position="278"/>
    </location>
</feature>
<protein>
    <submittedName>
        <fullName evidence="8">Non-ribosomal peptide synthase domain TIGR01720/amino acid adenylation domain-containing protein</fullName>
    </submittedName>
</protein>
<dbReference type="Pfam" id="PF13193">
    <property type="entry name" value="AMP-binding_C"/>
    <property type="match status" value="4"/>
</dbReference>
<evidence type="ECO:0000313" key="8">
    <source>
        <dbReference type="EMBL" id="SNT14578.1"/>
    </source>
</evidence>
<evidence type="ECO:0000256" key="1">
    <source>
        <dbReference type="ARBA" id="ARBA00001957"/>
    </source>
</evidence>
<dbReference type="InterPro" id="IPR025110">
    <property type="entry name" value="AMP-bd_C"/>
</dbReference>
<sequence>TVITTAAPVMLPVSGAGPSMGRPIGNARVLVLDEFLQPVPVGVVGEVYIGGLGLAQGYVDRPDLTAHRFVADPSGVGGRLYRSGDLARWDGGGLLHFAGRSDEQVKIRGFRIEPAEVQAVLQQYPQVAQAAVIARDNQLIGYLVAAGDLIDLAAVREFAAGRLPDYMIPLLVTLDRLPLTINGKLDRAALPAPDLASMVGDRGPETPLEEQLCRLFGEVLDLDRVGTEDSFLDLGGDSLLAMRLVARIRVVLGAGLTVREFFADPTVLGAAVQIMRGAGRTRAALTAKPRPETVPLSFAQRRMWFASQIESSQHGDESPYNLPLHLHIRGDLDITALEAALGDVADRHESLRTVYVENDGVPEHRIVQGTAGHPGLPVTEVTEAGLEPALAEEDGRRFDLGAGLPWRARLLVLGPDEFVLAIVAHHIAVDGWSMGILSTDIRVAYAARRNGSVPDWADLPVRHSDYALWQREILGDPADESSLIAGQLAYWRQKLAGVPLELELPADRRRPMIASFRGGAIPLTLGADTHARLLALGRDRNATLFMVVHAALAVLLSKMGAGEDIAIGTAVAGRDDVALEELVGFFVNTLVLRTDLSGDPSFAELLERVRETDLAAYANQEVPFDRLVEELNPVRSMARHPLCQVMLTLRNMPPERWSLPGLEIRSVEPTMTTSRMDLSLFLSERRDAAGAAAGLSGALVYAVDLFDEATAQALADRLVRALEQVAGDPSVRVADLAVLGLAERERLLEVWNATSRPVPVGSLADLFAVQVRLSPDAVALIGEQGDLTFRELDVVSGRVAGVLRARGVGRGDLVAVMLPRSVEVPGVLLGVAKSGAGFVPVDPQYPVDRIAFMFADAGPVLVVCTEATRDLVPSGVGFVLLEDLLAAPVERVSVPVSVDDVAYVIYTSGSTGRPKGVAVTHRGLGNLVAAQAERFAVSAGSRVLQLASWSFDASVSELCVALLSGAGLVVVPAGWLPPQRPLPEVCERFGVTHVTVPPSVLASVPELPSCVETLVVAGEVCPPGLVQRWPGRRLINAYGPTETTVCATMSDPLTDGVPIGGPISNVRVYVLNDFLQPVPVGVVGELYVSGPGVARGYVGRPGLTAQRFVADPFGGGRLYRTGDRVKWAASGELVFAGRADEQVKVRGFRIEPAEVQAVLEQYPQVVQAAVVARDSQLIGYLVAAGDLIDLAAVREFAAGRLPDYMLPTLLTVLDTLPLNANGKLDRAALPAPDLPTTGRAAATAAEEILCGLFAEILGVESVPADVSFFELGGDSLSAMRLIARIRRVFDAELSIGELFTAPSAVEVAGLVSASAVVETRIALMARERPQLLPLSYGQQRMWFLNRIEDTGQGGVYNMPMALRISGDLDVAALEAALGDVAERHEILRTVYPENDGIAFQQILRGEAARPPFSAVPISDGEPAAFVDRRFDLSTELPWRVRLFVLAPGEFVLAIVAHHIALDGWSIGVLRRDLRAAYTARRQGQAPAWTDLGVQYADYALWQRDVLGHLDDESSLAAGQLRYWRKALAGVPQELTLLTDRPRPAVATFRGGSVPVRLDAQTHADLLELGQSRNATLFMVVHAAVAVLLTRMGAGSDISIGSVVAGRGDAVLEDLLGFFVNTLVLRTDLSGNPTFAEVLDRVCETDLAAYANQDVPFERLVEELNPARSLALNPLFQIMCTLENAAQSEMSLPGTHLEPVPLAEAAARVDLSFELSECRDEAGEPAGLTGRIRYAKDLFDESTVLLLAERLTSVLRQVAVDARVPLSRVDVTGDQRALVVEAWNDTARPVPERSAVESIAARVAEVPDEIAVTGSAGSLTYRQLWQASTRVAGALAAHGVTRGQRIGLVMERSVDLLPILLGVWRSGAAYVPVDPQWPLARAEFVLRRTDLVVGDRDLPGIDVVAVETLLTGPDGPVVRPAAADLAYVMYTSGSTGTPKGVEISHGSVAALVQDSCWSAAARGRVLLHAPHAFDASIYELWVPLVSGGRVVVAEPSRMDAETLAGLVRTHELTAVHVTAGMFGVLADVSPDCFGGLGEVLTGGDVVPVGAVSRVMAAEPGLRVTHLYGPTEATLCATAHAIEPGAEVPGVLPIGGPRDNTRVFVLDEFLMPAPVGVLGELYISGSGLARGYADDAGLTAGRFVACPLGTGERMYRTGDLARWDTAGRLYFAGRADEQVKIRGFRIEPAEIQAVLTAHPRVSQAAVIAREDRPGDKRLVAYLVADGDVLEVPAVREFAAQRLPEYALPTLILLDVLPVTANGKLDRAALPAPDFGPPGGRAAETATEELLCGLFAEILGVPSVPVDVPFFELGGDSLSAMRLIARIRAVFETDINVRGLFTHPTVAGVAELVHGSEGAARPALEARPRPDSLPLSYGQQRMWFLNRIEDAGQSVAYNMPIVLRISGDLDVAALEAALGDVADRHEVLRTIYPEVDGAAYQRIVEGAAGRPSLQVTQVAGSDVTAELTAYLEQGFDLGVELPWRARLLVTEAGEFVLAIVAHHIALDGWSMGVLTRDLRAAYTARRQGQVPAWSSLDVQYADYALWQREVLGDLDDESSLIAEQLAFWRETLSGAPQELVLPTDRPRPAVASMRGATVNVRAGAETHARLVELAQRSGSTVFMVAHAALAVLLSRMGAGIDIPLGTSVAGRGDAALNDLVGFFINTLVLRTDLSGDPTFTELLARVRETDLAAYANQEVPFERLVDELSPVRSLARNPLFQVMFVVQNLPQNQDGWSLPGVLVRPEDHDPVHAAAKFDFSVILVEHHDEHGRPAGFTTEILYATDLFDESTAQSLADRLVAVLTQVAADPQLTLSQVDVLTSVERALVTREWNDTAVPVSAVSVPELIARWVGETPDAVAVRDGGGRSLTYGQLDEWSQGVASGLRSAGVNRGNRVGLCLPRGVEMVAAMLGAWRVGAAFVPLDPQLPVARRELMAAGTSLVLSVWDPVWETGAGIAPVALDGRDLAYVIYTSGSTGTPKGVAVAHAGVASLAQVMAPILDVSAGTAALQFASFSFDASVLDVVTVLGAGGTLVIADDEQRQDMAALSRLVRDADVRVASVVPSLLAALDPAQVAGIRRWVLGAEFLSAGLASRWSAGSQVWNSYGPTEATVITTAAPVTLPVAGAGPSMGRPIGNARVLVLDEFLQPVPVGVVGEVYIGGLGLARGYVNRPDLTAHRFVADPSGVGGRLYRSGDLARWDREGLLHFAGRSDEQVKIRGFRIEPAEVQAVLQQHPQVAQAAVIARDNQLIGYLVAAGNELDVAAVREFAAGRLPEYMLPTLLVLDALPLNANGKLDRAALPAPDLPTTGRAAATATEQILCELFAEILGVESVPADASFFELGGDSIMSMLLVSRARRAGLTITARNIFEHRTPAALATVATTEDHATTGEPGTGDIPLTPVMHELLHRAGDHLGQVYQSTVVVTPAGLDLGTLTASLQALVDHHDMLRATLHTDRLTVPEPGTVDVEQWIRRVDATTGPPADLLPEQTAEAVARLDPRGGVMAQFVWFDCAPGVPGRLLLVLHHLVMDGVSLRVLLSDLAAWHEALAGGERAELETVPASFRHWARSLAAQAGSADRRAELARWTSVVSDTNPVTALAPGAAHGPVHEVTTTLPADVTSTILTAVPANFHADVDDVLLATLVVALSAWCRRQGQPDARDYLIDLESHGRVPLTASMDLSRTVGWFTEQHPVRLSARAGEFADVRAGRGAAGRILKRAKEELRAIPGDGLGYGILRHLDPETAPVLAGLPAARIGFNYLGRFAEAADGGQAWNRASEGDGYTDTSGAIPAAHALEVLALVRDRPAGSELTLVLAAPRLVVTEAALRSLADDWAAALGGLARHVSRPGSGGHTPSDFSLIKLNQRQIDELEGAFSDEGVNQ</sequence>
<evidence type="ECO:0000256" key="2">
    <source>
        <dbReference type="ARBA" id="ARBA00006432"/>
    </source>
</evidence>
<dbReference type="InterPro" id="IPR010060">
    <property type="entry name" value="NRPS_synth"/>
</dbReference>
<dbReference type="Gene3D" id="3.30.300.30">
    <property type="match status" value="4"/>
</dbReference>
<dbReference type="PROSITE" id="PS50075">
    <property type="entry name" value="CARRIER"/>
    <property type="match status" value="4"/>
</dbReference>
<dbReference type="Gene3D" id="3.30.559.10">
    <property type="entry name" value="Chloramphenicol acetyltransferase-like domain"/>
    <property type="match status" value="4"/>
</dbReference>
<dbReference type="InterPro" id="IPR036736">
    <property type="entry name" value="ACP-like_sf"/>
</dbReference>
<dbReference type="NCBIfam" id="NF003417">
    <property type="entry name" value="PRK04813.1"/>
    <property type="match status" value="4"/>
</dbReference>
<dbReference type="Gene3D" id="1.10.1200.10">
    <property type="entry name" value="ACP-like"/>
    <property type="match status" value="4"/>
</dbReference>
<dbReference type="GO" id="GO:0017000">
    <property type="term" value="P:antibiotic biosynthetic process"/>
    <property type="evidence" value="ECO:0007669"/>
    <property type="project" value="UniProtKB-KW"/>
</dbReference>
<dbReference type="Gene3D" id="3.40.50.12780">
    <property type="entry name" value="N-terminal domain of ligase-like"/>
    <property type="match status" value="2"/>
</dbReference>
<evidence type="ECO:0000256" key="4">
    <source>
        <dbReference type="ARBA" id="ARBA00022553"/>
    </source>
</evidence>
<dbReference type="InterPro" id="IPR006162">
    <property type="entry name" value="Ppantetheine_attach_site"/>
</dbReference>
<dbReference type="OrthoDB" id="5476914at2"/>
<dbReference type="FunFam" id="3.40.50.12780:FF:000012">
    <property type="entry name" value="Non-ribosomal peptide synthetase"/>
    <property type="match status" value="1"/>
</dbReference>
<dbReference type="GO" id="GO:0003824">
    <property type="term" value="F:catalytic activity"/>
    <property type="evidence" value="ECO:0007669"/>
    <property type="project" value="InterPro"/>
</dbReference>
<dbReference type="GO" id="GO:0005829">
    <property type="term" value="C:cytosol"/>
    <property type="evidence" value="ECO:0007669"/>
    <property type="project" value="TreeGrafter"/>
</dbReference>
<keyword evidence="3" id="KW-0596">Phosphopantetheine</keyword>
<dbReference type="InterPro" id="IPR042099">
    <property type="entry name" value="ANL_N_sf"/>
</dbReference>
<evidence type="ECO:0000259" key="7">
    <source>
        <dbReference type="PROSITE" id="PS50075"/>
    </source>
</evidence>
<dbReference type="PROSITE" id="PS00455">
    <property type="entry name" value="AMP_BINDING"/>
    <property type="match status" value="3"/>
</dbReference>
<accession>A0A239K9Y3</accession>
<dbReference type="FunFam" id="2.30.38.10:FF:000001">
    <property type="entry name" value="Non-ribosomal peptide synthetase PvdI"/>
    <property type="match status" value="1"/>
</dbReference>
<evidence type="ECO:0000256" key="6">
    <source>
        <dbReference type="ARBA" id="ARBA00023194"/>
    </source>
</evidence>
<dbReference type="FunFam" id="3.30.300.30:FF:000010">
    <property type="entry name" value="Enterobactin synthetase component F"/>
    <property type="match status" value="1"/>
</dbReference>
<dbReference type="Gene3D" id="2.30.38.10">
    <property type="entry name" value="Luciferase, Domain 3"/>
    <property type="match status" value="2"/>
</dbReference>
<comment type="cofactor">
    <cofactor evidence="1">
        <name>pantetheine 4'-phosphate</name>
        <dbReference type="ChEBI" id="CHEBI:47942"/>
    </cofactor>
</comment>
<dbReference type="GO" id="GO:0008610">
    <property type="term" value="P:lipid biosynthetic process"/>
    <property type="evidence" value="ECO:0007669"/>
    <property type="project" value="UniProtKB-ARBA"/>
</dbReference>
<feature type="domain" description="Carrier" evidence="7">
    <location>
        <begin position="3308"/>
        <end position="3382"/>
    </location>
</feature>
<dbReference type="EMBL" id="FZNR01000045">
    <property type="protein sequence ID" value="SNT14578.1"/>
    <property type="molecule type" value="Genomic_DNA"/>
</dbReference>
<keyword evidence="4" id="KW-0597">Phosphoprotein</keyword>
<dbReference type="CDD" id="cd12117">
    <property type="entry name" value="A_NRPS_Srf_like"/>
    <property type="match status" value="1"/>
</dbReference>
<gene>
    <name evidence="8" type="ORF">SAMN06264365_1451</name>
</gene>
<dbReference type="InterPro" id="IPR020845">
    <property type="entry name" value="AMP-binding_CS"/>
</dbReference>
<proteinExistence type="inferred from homology"/>
<evidence type="ECO:0000256" key="5">
    <source>
        <dbReference type="ARBA" id="ARBA00022737"/>
    </source>
</evidence>
<comment type="similarity">
    <text evidence="2">Belongs to the ATP-dependent AMP-binding enzyme family.</text>
</comment>
<dbReference type="NCBIfam" id="TIGR01720">
    <property type="entry name" value="NRPS-para261"/>
    <property type="match status" value="1"/>
</dbReference>
<dbReference type="GO" id="GO:0043041">
    <property type="term" value="P:amino acid activation for nonribosomal peptide biosynthetic process"/>
    <property type="evidence" value="ECO:0007669"/>
    <property type="project" value="TreeGrafter"/>
</dbReference>
<dbReference type="InterPro" id="IPR045851">
    <property type="entry name" value="AMP-bd_C_sf"/>
</dbReference>
<feature type="domain" description="Carrier" evidence="7">
    <location>
        <begin position="2279"/>
        <end position="2354"/>
    </location>
</feature>
<keyword evidence="9" id="KW-1185">Reference proteome</keyword>
<dbReference type="PANTHER" id="PTHR45527:SF1">
    <property type="entry name" value="FATTY ACID SYNTHASE"/>
    <property type="match status" value="1"/>
</dbReference>
<dbReference type="Pfam" id="PF00550">
    <property type="entry name" value="PP-binding"/>
    <property type="match status" value="4"/>
</dbReference>
<dbReference type="Proteomes" id="UP000198415">
    <property type="component" value="Unassembled WGS sequence"/>
</dbReference>
<dbReference type="NCBIfam" id="TIGR01733">
    <property type="entry name" value="AA-adenyl-dom"/>
    <property type="match status" value="3"/>
</dbReference>
<dbReference type="InterPro" id="IPR001242">
    <property type="entry name" value="Condensation_dom"/>
</dbReference>
<dbReference type="GO" id="GO:0044550">
    <property type="term" value="P:secondary metabolite biosynthetic process"/>
    <property type="evidence" value="ECO:0007669"/>
    <property type="project" value="UniProtKB-ARBA"/>
</dbReference>
<feature type="non-terminal residue" evidence="8">
    <location>
        <position position="1"/>
    </location>
</feature>
<dbReference type="GO" id="GO:0031177">
    <property type="term" value="F:phosphopantetheine binding"/>
    <property type="evidence" value="ECO:0007669"/>
    <property type="project" value="InterPro"/>
</dbReference>
<organism evidence="8 9">
    <name type="scientific">Actinoplanes regularis</name>
    <dbReference type="NCBI Taxonomy" id="52697"/>
    <lineage>
        <taxon>Bacteria</taxon>
        <taxon>Bacillati</taxon>
        <taxon>Actinomycetota</taxon>
        <taxon>Actinomycetes</taxon>
        <taxon>Micromonosporales</taxon>
        <taxon>Micromonosporaceae</taxon>
        <taxon>Actinoplanes</taxon>
    </lineage>
</organism>